<feature type="chain" id="PRO_5007542849" evidence="1">
    <location>
        <begin position="23"/>
        <end position="129"/>
    </location>
</feature>
<name>A0A147BST5_IXORI</name>
<feature type="signal peptide" evidence="1">
    <location>
        <begin position="1"/>
        <end position="22"/>
    </location>
</feature>
<protein>
    <submittedName>
        <fullName evidence="2">Putative secreted protein</fullName>
    </submittedName>
</protein>
<dbReference type="AlphaFoldDB" id="A0A147BST5"/>
<dbReference type="EMBL" id="GEGO01001862">
    <property type="protein sequence ID" value="JAR93542.1"/>
    <property type="molecule type" value="Transcribed_RNA"/>
</dbReference>
<evidence type="ECO:0000256" key="1">
    <source>
        <dbReference type="SAM" id="SignalP"/>
    </source>
</evidence>
<organism evidence="2">
    <name type="scientific">Ixodes ricinus</name>
    <name type="common">Common tick</name>
    <name type="synonym">Acarus ricinus</name>
    <dbReference type="NCBI Taxonomy" id="34613"/>
    <lineage>
        <taxon>Eukaryota</taxon>
        <taxon>Metazoa</taxon>
        <taxon>Ecdysozoa</taxon>
        <taxon>Arthropoda</taxon>
        <taxon>Chelicerata</taxon>
        <taxon>Arachnida</taxon>
        <taxon>Acari</taxon>
        <taxon>Parasitiformes</taxon>
        <taxon>Ixodida</taxon>
        <taxon>Ixodoidea</taxon>
        <taxon>Ixodidae</taxon>
        <taxon>Ixodinae</taxon>
        <taxon>Ixodes</taxon>
    </lineage>
</organism>
<sequence>MALSLYPCFFVFLWVLEKRSRTVNVGTVHDDSACFKCRLNSRMLRLYGRTLVNLLSCSVCSGAVAGSNANQPESLPAFRPVCCPNGDSCARSTAAKWDSLNGHKRSNLPRQEFGQGSCPVAVVKDIPKF</sequence>
<evidence type="ECO:0000313" key="2">
    <source>
        <dbReference type="EMBL" id="JAR93542.1"/>
    </source>
</evidence>
<proteinExistence type="predicted"/>
<keyword evidence="1" id="KW-0732">Signal</keyword>
<accession>A0A147BST5</accession>
<reference evidence="2" key="1">
    <citation type="journal article" date="2018" name="PLoS Negl. Trop. Dis.">
        <title>Sialome diversity of ticks revealed by RNAseq of single tick salivary glands.</title>
        <authorList>
            <person name="Perner J."/>
            <person name="Kropackova S."/>
            <person name="Kopacek P."/>
            <person name="Ribeiro J.M."/>
        </authorList>
    </citation>
    <scope>NUCLEOTIDE SEQUENCE</scope>
    <source>
        <strain evidence="2">Siblings of single egg batch collected in Ceske Budejovice</strain>
        <tissue evidence="2">Salivary glands</tissue>
    </source>
</reference>